<dbReference type="AlphaFoldDB" id="A0A2A6D2D2"/>
<evidence type="ECO:0000313" key="1">
    <source>
        <dbReference type="EnsemblMetazoa" id="PPA42383.1"/>
    </source>
</evidence>
<dbReference type="InterPro" id="IPR003582">
    <property type="entry name" value="ShKT_dom"/>
</dbReference>
<reference evidence="1" key="2">
    <citation type="submission" date="2022-06" db="UniProtKB">
        <authorList>
            <consortium name="EnsemblMetazoa"/>
        </authorList>
    </citation>
    <scope>IDENTIFICATION</scope>
    <source>
        <strain evidence="1">PS312</strain>
    </source>
</reference>
<proteinExistence type="predicted"/>
<evidence type="ECO:0000313" key="2">
    <source>
        <dbReference type="Proteomes" id="UP000005239"/>
    </source>
</evidence>
<dbReference type="Proteomes" id="UP000005239">
    <property type="component" value="Unassembled WGS sequence"/>
</dbReference>
<protein>
    <submittedName>
        <fullName evidence="1">ShKT domain-containing protein</fullName>
    </submittedName>
</protein>
<dbReference type="EnsemblMetazoa" id="PPA42383.1">
    <property type="protein sequence ID" value="PPA42383.1"/>
    <property type="gene ID" value="WBGene00280752"/>
</dbReference>
<accession>A0A8R1Z093</accession>
<dbReference type="Pfam" id="PF01549">
    <property type="entry name" value="ShK"/>
    <property type="match status" value="1"/>
</dbReference>
<name>A0A2A6D2D2_PRIPA</name>
<sequence length="61" mass="7054">MLSLRVCLVLLVVFAAYVYAQECFDLAYDCPWKLGLCKNKMYKKLMTKMCNESCAYCKPTP</sequence>
<reference evidence="2" key="1">
    <citation type="journal article" date="2008" name="Nat. Genet.">
        <title>The Pristionchus pacificus genome provides a unique perspective on nematode lifestyle and parasitism.</title>
        <authorList>
            <person name="Dieterich C."/>
            <person name="Clifton S.W."/>
            <person name="Schuster L.N."/>
            <person name="Chinwalla A."/>
            <person name="Delehaunty K."/>
            <person name="Dinkelacker I."/>
            <person name="Fulton L."/>
            <person name="Fulton R."/>
            <person name="Godfrey J."/>
            <person name="Minx P."/>
            <person name="Mitreva M."/>
            <person name="Roeseler W."/>
            <person name="Tian H."/>
            <person name="Witte H."/>
            <person name="Yang S.P."/>
            <person name="Wilson R.K."/>
            <person name="Sommer R.J."/>
        </authorList>
    </citation>
    <scope>NUCLEOTIDE SEQUENCE [LARGE SCALE GENOMIC DNA]</scope>
    <source>
        <strain evidence="2">PS312</strain>
    </source>
</reference>
<dbReference type="Gene3D" id="1.10.10.1940">
    <property type="match status" value="1"/>
</dbReference>
<organism evidence="1 2">
    <name type="scientific">Pristionchus pacificus</name>
    <name type="common">Parasitic nematode worm</name>
    <dbReference type="NCBI Taxonomy" id="54126"/>
    <lineage>
        <taxon>Eukaryota</taxon>
        <taxon>Metazoa</taxon>
        <taxon>Ecdysozoa</taxon>
        <taxon>Nematoda</taxon>
        <taxon>Chromadorea</taxon>
        <taxon>Rhabditida</taxon>
        <taxon>Rhabditina</taxon>
        <taxon>Diplogasteromorpha</taxon>
        <taxon>Diplogasteroidea</taxon>
        <taxon>Neodiplogasteridae</taxon>
        <taxon>Pristionchus</taxon>
    </lineage>
</organism>
<dbReference type="SMART" id="SM00254">
    <property type="entry name" value="ShKT"/>
    <property type="match status" value="1"/>
</dbReference>
<accession>A0A2A6D2D2</accession>
<gene>
    <name evidence="1" type="primary">WBGene00280752</name>
</gene>
<keyword evidence="2" id="KW-1185">Reference proteome</keyword>